<sequence>METGNHENVCRNCGGTEFAEGKMDGYSVVRPVDKMMSMGSPLLLNICKKCGEVRSMRVMKPEKFY</sequence>
<keyword evidence="2" id="KW-1185">Reference proteome</keyword>
<dbReference type="RefSeq" id="WP_121681656.1">
    <property type="nucleotide sequence ID" value="NZ_RCVZ01000012.1"/>
</dbReference>
<dbReference type="AlphaFoldDB" id="A0A3L7JU20"/>
<comment type="caution">
    <text evidence="1">The sequence shown here is derived from an EMBL/GenBank/DDBJ whole genome shotgun (WGS) entry which is preliminary data.</text>
</comment>
<evidence type="ECO:0000313" key="2">
    <source>
        <dbReference type="Proteomes" id="UP000276770"/>
    </source>
</evidence>
<organism evidence="1 2">
    <name type="scientific">Falsibacillus albus</name>
    <dbReference type="NCBI Taxonomy" id="2478915"/>
    <lineage>
        <taxon>Bacteria</taxon>
        <taxon>Bacillati</taxon>
        <taxon>Bacillota</taxon>
        <taxon>Bacilli</taxon>
        <taxon>Bacillales</taxon>
        <taxon>Bacillaceae</taxon>
        <taxon>Falsibacillus</taxon>
    </lineage>
</organism>
<evidence type="ECO:0000313" key="1">
    <source>
        <dbReference type="EMBL" id="RLQ93774.1"/>
    </source>
</evidence>
<accession>A0A3L7JU20</accession>
<proteinExistence type="predicted"/>
<protein>
    <recommendedName>
        <fullName evidence="3">Transcription initiation factor TFIIIB</fullName>
    </recommendedName>
</protein>
<evidence type="ECO:0008006" key="3">
    <source>
        <dbReference type="Google" id="ProtNLM"/>
    </source>
</evidence>
<reference evidence="1 2" key="1">
    <citation type="submission" date="2018-10" db="EMBL/GenBank/DDBJ databases">
        <title>Falsibacillus sp. genome draft.</title>
        <authorList>
            <person name="Shi S."/>
        </authorList>
    </citation>
    <scope>NUCLEOTIDE SEQUENCE [LARGE SCALE GENOMIC DNA]</scope>
    <source>
        <strain evidence="1 2">GY 10110</strain>
    </source>
</reference>
<name>A0A3L7JU20_9BACI</name>
<dbReference type="EMBL" id="RCVZ01000012">
    <property type="protein sequence ID" value="RLQ93774.1"/>
    <property type="molecule type" value="Genomic_DNA"/>
</dbReference>
<dbReference type="OrthoDB" id="47713at2"/>
<gene>
    <name evidence="1" type="ORF">D9X91_15995</name>
</gene>
<dbReference type="Proteomes" id="UP000276770">
    <property type="component" value="Unassembled WGS sequence"/>
</dbReference>